<evidence type="ECO:0000259" key="1">
    <source>
        <dbReference type="Pfam" id="PF09648"/>
    </source>
</evidence>
<gene>
    <name evidence="2" type="ORF">J2X07_003047</name>
</gene>
<keyword evidence="3" id="KW-1185">Reference proteome</keyword>
<evidence type="ECO:0000313" key="2">
    <source>
        <dbReference type="EMBL" id="MDR7074057.1"/>
    </source>
</evidence>
<dbReference type="InterPro" id="IPR018604">
    <property type="entry name" value="YycI-like"/>
</dbReference>
<dbReference type="Gene3D" id="2.40.128.690">
    <property type="entry name" value="YycH protein, domain 3-like"/>
    <property type="match status" value="1"/>
</dbReference>
<feature type="domain" description="Regulatory protein YycH-like" evidence="1">
    <location>
        <begin position="35"/>
        <end position="270"/>
    </location>
</feature>
<organism evidence="2 3">
    <name type="scientific">Fictibacillus barbaricus</name>
    <dbReference type="NCBI Taxonomy" id="182136"/>
    <lineage>
        <taxon>Bacteria</taxon>
        <taxon>Bacillati</taxon>
        <taxon>Bacillota</taxon>
        <taxon>Bacilli</taxon>
        <taxon>Bacillales</taxon>
        <taxon>Fictibacillaceae</taxon>
        <taxon>Fictibacillus</taxon>
    </lineage>
</organism>
<name>A0ABU1U3I4_9BACL</name>
<accession>A0ABU1U3I4</accession>
<sequence>MDWKKTKSIFILTFLVLNLFLGYQLYQKNDINNIARLSEQPLEEILADNKIKYEDKLPKYNSKQTLISAQRYKFTPEEKAASKSKEIKLNKETSTDITLNYTLSKPMDLPKKDSKDLIASLTKFLEENVNRGKEYTFYKWDKEKNIVWFNQTYLNKQIFFDTQNFEDQNKALSDYEAPSGMVKFVLDDKGNLTKYTQTYLIIYTQGGFQEIITPKKALGRLLDTAHITSGDHVQAIKLGYFSLVLVGDSQVYAPTWLIETEDGQYLVNATDSSIQVLSGKQD</sequence>
<comment type="caution">
    <text evidence="2">The sequence shown here is derived from an EMBL/GenBank/DDBJ whole genome shotgun (WGS) entry which is preliminary data.</text>
</comment>
<proteinExistence type="predicted"/>
<dbReference type="Proteomes" id="UP001258181">
    <property type="component" value="Unassembled WGS sequence"/>
</dbReference>
<dbReference type="Pfam" id="PF09648">
    <property type="entry name" value="YycI"/>
    <property type="match status" value="1"/>
</dbReference>
<reference evidence="2 3" key="1">
    <citation type="submission" date="2023-07" db="EMBL/GenBank/DDBJ databases">
        <title>Sorghum-associated microbial communities from plants grown in Nebraska, USA.</title>
        <authorList>
            <person name="Schachtman D."/>
        </authorList>
    </citation>
    <scope>NUCLEOTIDE SEQUENCE [LARGE SCALE GENOMIC DNA]</scope>
    <source>
        <strain evidence="2 3">BE211</strain>
    </source>
</reference>
<protein>
    <submittedName>
        <fullName evidence="2">Regulatory protein YycI of two-component signal transduction system YycFG</fullName>
    </submittedName>
</protein>
<evidence type="ECO:0000313" key="3">
    <source>
        <dbReference type="Proteomes" id="UP001258181"/>
    </source>
</evidence>
<dbReference type="RefSeq" id="WP_310260376.1">
    <property type="nucleotide sequence ID" value="NZ_JAVDWA010000005.1"/>
</dbReference>
<dbReference type="EMBL" id="JAVDWA010000005">
    <property type="protein sequence ID" value="MDR7074057.1"/>
    <property type="molecule type" value="Genomic_DNA"/>
</dbReference>